<evidence type="ECO:0000313" key="2">
    <source>
        <dbReference type="EMBL" id="KAK8064509.1"/>
    </source>
</evidence>
<reference evidence="2 3" key="1">
    <citation type="submission" date="2023-01" db="EMBL/GenBank/DDBJ databases">
        <title>Analysis of 21 Apiospora genomes using comparative genomics revels a genus with tremendous synthesis potential of carbohydrate active enzymes and secondary metabolites.</title>
        <authorList>
            <person name="Sorensen T."/>
        </authorList>
    </citation>
    <scope>NUCLEOTIDE SEQUENCE [LARGE SCALE GENOMIC DNA]</scope>
    <source>
        <strain evidence="2 3">CBS 135458</strain>
    </source>
</reference>
<dbReference type="Proteomes" id="UP001480595">
    <property type="component" value="Unassembled WGS sequence"/>
</dbReference>
<proteinExistence type="predicted"/>
<protein>
    <submittedName>
        <fullName evidence="2">Uncharacterized protein</fullName>
    </submittedName>
</protein>
<evidence type="ECO:0000313" key="3">
    <source>
        <dbReference type="Proteomes" id="UP001480595"/>
    </source>
</evidence>
<feature type="region of interest" description="Disordered" evidence="1">
    <location>
        <begin position="1"/>
        <end position="34"/>
    </location>
</feature>
<dbReference type="GeneID" id="92091619"/>
<organism evidence="2 3">
    <name type="scientific">Apiospora phragmitis</name>
    <dbReference type="NCBI Taxonomy" id="2905665"/>
    <lineage>
        <taxon>Eukaryota</taxon>
        <taxon>Fungi</taxon>
        <taxon>Dikarya</taxon>
        <taxon>Ascomycota</taxon>
        <taxon>Pezizomycotina</taxon>
        <taxon>Sordariomycetes</taxon>
        <taxon>Xylariomycetidae</taxon>
        <taxon>Amphisphaeriales</taxon>
        <taxon>Apiosporaceae</taxon>
        <taxon>Apiospora</taxon>
    </lineage>
</organism>
<gene>
    <name evidence="2" type="ORF">PG994_007147</name>
</gene>
<comment type="caution">
    <text evidence="2">The sequence shown here is derived from an EMBL/GenBank/DDBJ whole genome shotgun (WGS) entry which is preliminary data.</text>
</comment>
<sequence length="332" mass="35446">MTQQGTSNGAASSAPEGTNTAPSPSSSEVTSIPWTPSPANLGRLHALPPEIRVMIYQHVMDADDATPMVRTLVYDLAQRDLYVQSAHLASLLSPSRGLLAANPEALAEAARLGWVRLAARLVTFPGASVAHPDQGLLDQPLTSQAIIAGDGEDPLLFHPATTVFYTDQSSLTRLINAVAVGLAPAERFAWLTDLALDPHVLTAAARRVRPPPRPALPGAAGPAPSDRGDVVVLEGPYRDVVEEVSVVIHYASDNDNDNDGDGDGEPTIRYVQVDLGRFNPVFGLMITETVLHTHSSIRALNRAGVQVVWAAIWQGVTRRRDIQIGPPLQVSE</sequence>
<dbReference type="RefSeq" id="XP_066715498.1">
    <property type="nucleotide sequence ID" value="XM_066858556.1"/>
</dbReference>
<keyword evidence="3" id="KW-1185">Reference proteome</keyword>
<evidence type="ECO:0000256" key="1">
    <source>
        <dbReference type="SAM" id="MobiDB-lite"/>
    </source>
</evidence>
<name>A0ABR1UZZ9_9PEZI</name>
<accession>A0ABR1UZZ9</accession>
<dbReference type="EMBL" id="JAQQWL010000007">
    <property type="protein sequence ID" value="KAK8064509.1"/>
    <property type="molecule type" value="Genomic_DNA"/>
</dbReference>